<dbReference type="Pfam" id="PF12804">
    <property type="entry name" value="NTP_transf_3"/>
    <property type="match status" value="1"/>
</dbReference>
<keyword evidence="5" id="KW-0418">Kinase</keyword>
<evidence type="ECO:0000313" key="6">
    <source>
        <dbReference type="Proteomes" id="UP000199214"/>
    </source>
</evidence>
<accession>A0A1H7KT97</accession>
<keyword evidence="2" id="KW-0548">Nucleotidyltransferase</keyword>
<evidence type="ECO:0000313" key="5">
    <source>
        <dbReference type="EMBL" id="SEK89764.1"/>
    </source>
</evidence>
<evidence type="ECO:0000256" key="2">
    <source>
        <dbReference type="ARBA" id="ARBA00022695"/>
    </source>
</evidence>
<proteinExistence type="predicted"/>
<organism evidence="5 6">
    <name type="scientific">Sphingomonas palmae</name>
    <dbReference type="NCBI Taxonomy" id="1855283"/>
    <lineage>
        <taxon>Bacteria</taxon>
        <taxon>Pseudomonadati</taxon>
        <taxon>Pseudomonadota</taxon>
        <taxon>Alphaproteobacteria</taxon>
        <taxon>Sphingomonadales</taxon>
        <taxon>Sphingomonadaceae</taxon>
        <taxon>Sphingomonas</taxon>
    </lineage>
</organism>
<protein>
    <submittedName>
        <fullName evidence="5">Choline kinase</fullName>
    </submittedName>
</protein>
<feature type="domain" description="MobA-like NTP transferase" evidence="4">
    <location>
        <begin position="3"/>
        <end position="130"/>
    </location>
</feature>
<name>A0A1H7KT97_9SPHN</name>
<dbReference type="PANTHER" id="PTHR43584:SF8">
    <property type="entry name" value="N-ACETYLMURAMATE ALPHA-1-PHOSPHATE URIDYLYLTRANSFERASE"/>
    <property type="match status" value="1"/>
</dbReference>
<evidence type="ECO:0000259" key="4">
    <source>
        <dbReference type="Pfam" id="PF12804"/>
    </source>
</evidence>
<dbReference type="RefSeq" id="WP_093004090.1">
    <property type="nucleotide sequence ID" value="NZ_FNZZ01000002.1"/>
</dbReference>
<dbReference type="EMBL" id="FNZZ01000002">
    <property type="protein sequence ID" value="SEK89764.1"/>
    <property type="molecule type" value="Genomic_DNA"/>
</dbReference>
<dbReference type="GO" id="GO:0016779">
    <property type="term" value="F:nucleotidyltransferase activity"/>
    <property type="evidence" value="ECO:0007669"/>
    <property type="project" value="UniProtKB-KW"/>
</dbReference>
<dbReference type="AlphaFoldDB" id="A0A1H7KT97"/>
<dbReference type="InterPro" id="IPR029044">
    <property type="entry name" value="Nucleotide-diphossugar_trans"/>
</dbReference>
<dbReference type="Gene3D" id="3.90.550.10">
    <property type="entry name" value="Spore Coat Polysaccharide Biosynthesis Protein SpsA, Chain A"/>
    <property type="match status" value="1"/>
</dbReference>
<dbReference type="CDD" id="cd02523">
    <property type="entry name" value="PC_cytidylyltransferase"/>
    <property type="match status" value="1"/>
</dbReference>
<evidence type="ECO:0000256" key="1">
    <source>
        <dbReference type="ARBA" id="ARBA00022679"/>
    </source>
</evidence>
<dbReference type="InterPro" id="IPR025877">
    <property type="entry name" value="MobA-like_NTP_Trfase"/>
</dbReference>
<dbReference type="SUPFAM" id="SSF53448">
    <property type="entry name" value="Nucleotide-diphospho-sugar transferases"/>
    <property type="match status" value="1"/>
</dbReference>
<reference evidence="6" key="1">
    <citation type="submission" date="2016-10" db="EMBL/GenBank/DDBJ databases">
        <authorList>
            <person name="Varghese N."/>
            <person name="Submissions S."/>
        </authorList>
    </citation>
    <scope>NUCLEOTIDE SEQUENCE [LARGE SCALE GENOMIC DNA]</scope>
    <source>
        <strain evidence="6">JS21-1</strain>
    </source>
</reference>
<keyword evidence="1" id="KW-0808">Transferase</keyword>
<dbReference type="STRING" id="1855283.SAMN05216382_1065"/>
<keyword evidence="6" id="KW-1185">Reference proteome</keyword>
<keyword evidence="3" id="KW-0460">Magnesium</keyword>
<dbReference type="OrthoDB" id="9814110at2"/>
<dbReference type="InterPro" id="IPR050065">
    <property type="entry name" value="GlmU-like"/>
</dbReference>
<sequence length="240" mass="25542">MRAIILSAGRGSRLLPLTDLMPKCLVPVGGRAILDHQLHALAEAGVDEAIVVAGYRHDQVGAHLATHRSPLRVELRFNPFWAVSSSIGSVWAARDVLDDAFCLLNGDTTLTGKILARALAHDGEYDRAGVGLVVEPIARTDTDDMLVRVENGRVVAVSKALAPATATHRSLGVVVAGAQSGYLPVLDRVIAGADGINAYHHNVVAALATQGAVHAIVEESGGWVEIDRPEDVERWNARPR</sequence>
<gene>
    <name evidence="5" type="ORF">SAMN05216382_1065</name>
</gene>
<dbReference type="Proteomes" id="UP000199214">
    <property type="component" value="Unassembled WGS sequence"/>
</dbReference>
<evidence type="ECO:0000256" key="3">
    <source>
        <dbReference type="ARBA" id="ARBA00022842"/>
    </source>
</evidence>
<dbReference type="PANTHER" id="PTHR43584">
    <property type="entry name" value="NUCLEOTIDYL TRANSFERASE"/>
    <property type="match status" value="1"/>
</dbReference>
<dbReference type="GO" id="GO:0016301">
    <property type="term" value="F:kinase activity"/>
    <property type="evidence" value="ECO:0007669"/>
    <property type="project" value="UniProtKB-KW"/>
</dbReference>